<reference evidence="2" key="1">
    <citation type="journal article" date="2010" name="PLoS Negl. Trop. Dis.">
        <title>The genome sequence of Trypanosoma brucei gambiense, causative agent of chronic human african trypanosomiasis.</title>
        <authorList>
            <person name="Jackson A.P."/>
            <person name="Sanders M."/>
            <person name="Berry A."/>
            <person name="McQuillan J."/>
            <person name="Aslett M.A."/>
            <person name="Quail M.A."/>
            <person name="Chukualim B."/>
            <person name="Capewell P."/>
            <person name="MacLeod A."/>
            <person name="Melville S.E."/>
            <person name="Gibson W."/>
            <person name="Barry J.D."/>
            <person name="Berriman M."/>
            <person name="Hertz-Fowler C."/>
        </authorList>
    </citation>
    <scope>NUCLEOTIDE SEQUENCE [LARGE SCALE GENOMIC DNA]</scope>
    <source>
        <strain evidence="2">MHOM/CI/86/DAL972</strain>
    </source>
</reference>
<sequence length="110" mass="12466">MWHHWYLTHNVLLNEGNRSCAAFYPRYGSSFVSKRFSTRSHSFVVKSYCFASFSKKIVCAERHGVTDVLDSSNADDSSPLISGVSTGYVYRTWGSVLVVCSFKPLFVFSF</sequence>
<dbReference type="AlphaFoldDB" id="D0A9J0"/>
<gene>
    <name evidence="1" type="ORF">TbgDal_XI14600</name>
</gene>
<protein>
    <submittedName>
        <fullName evidence="1">Uncharacterized protein</fullName>
    </submittedName>
</protein>
<proteinExistence type="predicted"/>
<dbReference type="EMBL" id="FN554974">
    <property type="protein sequence ID" value="CBH18341.1"/>
    <property type="molecule type" value="Genomic_DNA"/>
</dbReference>
<evidence type="ECO:0000313" key="1">
    <source>
        <dbReference type="EMBL" id="CBH18341.1"/>
    </source>
</evidence>
<name>D0A9J0_TRYB9</name>
<dbReference type="GeneID" id="23866643"/>
<dbReference type="Proteomes" id="UP000002316">
    <property type="component" value="Chromosome 11"/>
</dbReference>
<dbReference type="RefSeq" id="XP_011780605.1">
    <property type="nucleotide sequence ID" value="XM_011782303.1"/>
</dbReference>
<evidence type="ECO:0000313" key="2">
    <source>
        <dbReference type="Proteomes" id="UP000002316"/>
    </source>
</evidence>
<dbReference type="KEGG" id="tbg:TbgDal_XI14600"/>
<accession>D0A9J0</accession>
<organism evidence="1 2">
    <name type="scientific">Trypanosoma brucei gambiense (strain MHOM/CI/86/DAL972)</name>
    <dbReference type="NCBI Taxonomy" id="679716"/>
    <lineage>
        <taxon>Eukaryota</taxon>
        <taxon>Discoba</taxon>
        <taxon>Euglenozoa</taxon>
        <taxon>Kinetoplastea</taxon>
        <taxon>Metakinetoplastina</taxon>
        <taxon>Trypanosomatida</taxon>
        <taxon>Trypanosomatidae</taxon>
        <taxon>Trypanosoma</taxon>
    </lineage>
</organism>